<dbReference type="InParanoid" id="A0A1W4WN32"/>
<keyword evidence="4" id="KW-1185">Reference proteome</keyword>
<dbReference type="PROSITE" id="PS00061">
    <property type="entry name" value="ADH_SHORT"/>
    <property type="match status" value="1"/>
</dbReference>
<dbReference type="AlphaFoldDB" id="A0A1W4WN32"/>
<dbReference type="InterPro" id="IPR002347">
    <property type="entry name" value="SDR_fam"/>
</dbReference>
<dbReference type="PRINTS" id="PR00080">
    <property type="entry name" value="SDRFAMILY"/>
</dbReference>
<dbReference type="InterPro" id="IPR020904">
    <property type="entry name" value="Sc_DH/Rdtase_CS"/>
</dbReference>
<evidence type="ECO:0000256" key="2">
    <source>
        <dbReference type="ARBA" id="ARBA00023002"/>
    </source>
</evidence>
<evidence type="ECO:0000313" key="5">
    <source>
        <dbReference type="RefSeq" id="XP_018325331.1"/>
    </source>
</evidence>
<dbReference type="FunFam" id="3.40.50.720:FF:000047">
    <property type="entry name" value="NADP-dependent L-serine/L-allo-threonine dehydrogenase"/>
    <property type="match status" value="1"/>
</dbReference>
<gene>
    <name evidence="5" type="primary">LOC108737137</name>
</gene>
<evidence type="ECO:0000256" key="3">
    <source>
        <dbReference type="RuleBase" id="RU000363"/>
    </source>
</evidence>
<dbReference type="FunCoup" id="A0A1W4WN32">
    <property type="interactions" value="196"/>
</dbReference>
<protein>
    <submittedName>
        <fullName evidence="5">Farnesol dehydrogenase-like</fullName>
    </submittedName>
</protein>
<name>A0A1W4WN32_AGRPL</name>
<sequence>MERWCGKLAIVTGASAGIGAAIARRLAESGIVVAGVAPDKERIDENAKKLQGRGKLCGFKIDVTKENEIIKGFQEISKKLGPIHILVNNAGILPYTSLIDGETDKWKQVLDVNILGLCLCTREAIKNMICNKVDGHIVHINSVVGHGVPIWKNMNLYPATKHAVTALTDSWRYELIENCLNIKVSSVSPGLVATEIFKAATFELPPNLKTAPTLNPEDIANGVVYAVGTPPHVQVKELTIKPMGETFI</sequence>
<dbReference type="PANTHER" id="PTHR43115">
    <property type="entry name" value="DEHYDROGENASE/REDUCTASE SDR FAMILY MEMBER 11"/>
    <property type="match status" value="1"/>
</dbReference>
<dbReference type="PANTHER" id="PTHR43115:SF4">
    <property type="entry name" value="DEHYDROGENASE_REDUCTASE SDR FAMILY MEMBER 11"/>
    <property type="match status" value="1"/>
</dbReference>
<dbReference type="GeneID" id="108737137"/>
<evidence type="ECO:0000313" key="4">
    <source>
        <dbReference type="Proteomes" id="UP000192223"/>
    </source>
</evidence>
<comment type="similarity">
    <text evidence="1 3">Belongs to the short-chain dehydrogenases/reductases (SDR) family.</text>
</comment>
<dbReference type="InterPro" id="IPR036291">
    <property type="entry name" value="NAD(P)-bd_dom_sf"/>
</dbReference>
<dbReference type="STRING" id="224129.A0A1W4WN32"/>
<dbReference type="Proteomes" id="UP000192223">
    <property type="component" value="Unplaced"/>
</dbReference>
<proteinExistence type="inferred from homology"/>
<accession>A0A1W4WN32</accession>
<dbReference type="RefSeq" id="XP_018325331.1">
    <property type="nucleotide sequence ID" value="XM_018469829.1"/>
</dbReference>
<organism evidence="4 5">
    <name type="scientific">Agrilus planipennis</name>
    <name type="common">Emerald ash borer</name>
    <name type="synonym">Agrilus marcopoli</name>
    <dbReference type="NCBI Taxonomy" id="224129"/>
    <lineage>
        <taxon>Eukaryota</taxon>
        <taxon>Metazoa</taxon>
        <taxon>Ecdysozoa</taxon>
        <taxon>Arthropoda</taxon>
        <taxon>Hexapoda</taxon>
        <taxon>Insecta</taxon>
        <taxon>Pterygota</taxon>
        <taxon>Neoptera</taxon>
        <taxon>Endopterygota</taxon>
        <taxon>Coleoptera</taxon>
        <taxon>Polyphaga</taxon>
        <taxon>Elateriformia</taxon>
        <taxon>Buprestoidea</taxon>
        <taxon>Buprestidae</taxon>
        <taxon>Agrilinae</taxon>
        <taxon>Agrilus</taxon>
    </lineage>
</organism>
<evidence type="ECO:0000256" key="1">
    <source>
        <dbReference type="ARBA" id="ARBA00006484"/>
    </source>
</evidence>
<dbReference type="SUPFAM" id="SSF51735">
    <property type="entry name" value="NAD(P)-binding Rossmann-fold domains"/>
    <property type="match status" value="1"/>
</dbReference>
<keyword evidence="2" id="KW-0560">Oxidoreductase</keyword>
<dbReference type="Gene3D" id="3.40.50.720">
    <property type="entry name" value="NAD(P)-binding Rossmann-like Domain"/>
    <property type="match status" value="1"/>
</dbReference>
<dbReference type="KEGG" id="apln:108737137"/>
<reference evidence="5" key="1">
    <citation type="submission" date="2025-08" db="UniProtKB">
        <authorList>
            <consortium name="RefSeq"/>
        </authorList>
    </citation>
    <scope>IDENTIFICATION</scope>
    <source>
        <tissue evidence="5">Entire body</tissue>
    </source>
</reference>
<dbReference type="PRINTS" id="PR00081">
    <property type="entry name" value="GDHRDH"/>
</dbReference>
<dbReference type="OrthoDB" id="1933717at2759"/>
<dbReference type="GO" id="GO:0016616">
    <property type="term" value="F:oxidoreductase activity, acting on the CH-OH group of donors, NAD or NADP as acceptor"/>
    <property type="evidence" value="ECO:0007669"/>
    <property type="project" value="UniProtKB-ARBA"/>
</dbReference>
<dbReference type="Pfam" id="PF00106">
    <property type="entry name" value="adh_short"/>
    <property type="match status" value="1"/>
</dbReference>